<sequence length="114" mass="12554">MNKPTECFYNKDGNWYYAGVYKVFRLEDLTTKEWEALSAKTTQAFIKDTLTGRKNTSPQNIYETAQLYAAHVLHVACVGLRCVGFNQGVYRGVLEQAAAARVAHSSGKGGLGMG</sequence>
<accession>A0AAD6ZDP0</accession>
<evidence type="ECO:0000313" key="3">
    <source>
        <dbReference type="Proteomes" id="UP001218218"/>
    </source>
</evidence>
<keyword evidence="3" id="KW-1185">Reference proteome</keyword>
<evidence type="ECO:0000259" key="1">
    <source>
        <dbReference type="Pfam" id="PF20411"/>
    </source>
</evidence>
<reference evidence="2" key="1">
    <citation type="submission" date="2023-03" db="EMBL/GenBank/DDBJ databases">
        <title>Massive genome expansion in bonnet fungi (Mycena s.s.) driven by repeated elements and novel gene families across ecological guilds.</title>
        <authorList>
            <consortium name="Lawrence Berkeley National Laboratory"/>
            <person name="Harder C.B."/>
            <person name="Miyauchi S."/>
            <person name="Viragh M."/>
            <person name="Kuo A."/>
            <person name="Thoen E."/>
            <person name="Andreopoulos B."/>
            <person name="Lu D."/>
            <person name="Skrede I."/>
            <person name="Drula E."/>
            <person name="Henrissat B."/>
            <person name="Morin E."/>
            <person name="Kohler A."/>
            <person name="Barry K."/>
            <person name="LaButti K."/>
            <person name="Morin E."/>
            <person name="Salamov A."/>
            <person name="Lipzen A."/>
            <person name="Mereny Z."/>
            <person name="Hegedus B."/>
            <person name="Baldrian P."/>
            <person name="Stursova M."/>
            <person name="Weitz H."/>
            <person name="Taylor A."/>
            <person name="Grigoriev I.V."/>
            <person name="Nagy L.G."/>
            <person name="Martin F."/>
            <person name="Kauserud H."/>
        </authorList>
    </citation>
    <scope>NUCLEOTIDE SEQUENCE</scope>
    <source>
        <strain evidence="2">CBHHK002</strain>
    </source>
</reference>
<feature type="non-terminal residue" evidence="2">
    <location>
        <position position="1"/>
    </location>
</feature>
<gene>
    <name evidence="2" type="ORF">DFH08DRAFT_1035946</name>
</gene>
<protein>
    <recommendedName>
        <fullName evidence="1">DUF6697 domain-containing protein</fullName>
    </recommendedName>
</protein>
<feature type="domain" description="DUF6697" evidence="1">
    <location>
        <begin position="3"/>
        <end position="95"/>
    </location>
</feature>
<name>A0AAD6ZDP0_9AGAR</name>
<comment type="caution">
    <text evidence="2">The sequence shown here is derived from an EMBL/GenBank/DDBJ whole genome shotgun (WGS) entry which is preliminary data.</text>
</comment>
<dbReference type="InterPro" id="IPR046520">
    <property type="entry name" value="DUF6697"/>
</dbReference>
<proteinExistence type="predicted"/>
<dbReference type="Pfam" id="PF20411">
    <property type="entry name" value="DUF6697"/>
    <property type="match status" value="1"/>
</dbReference>
<organism evidence="2 3">
    <name type="scientific">Mycena albidolilacea</name>
    <dbReference type="NCBI Taxonomy" id="1033008"/>
    <lineage>
        <taxon>Eukaryota</taxon>
        <taxon>Fungi</taxon>
        <taxon>Dikarya</taxon>
        <taxon>Basidiomycota</taxon>
        <taxon>Agaricomycotina</taxon>
        <taxon>Agaricomycetes</taxon>
        <taxon>Agaricomycetidae</taxon>
        <taxon>Agaricales</taxon>
        <taxon>Marasmiineae</taxon>
        <taxon>Mycenaceae</taxon>
        <taxon>Mycena</taxon>
    </lineage>
</organism>
<dbReference type="AlphaFoldDB" id="A0AAD6ZDP0"/>
<evidence type="ECO:0000313" key="2">
    <source>
        <dbReference type="EMBL" id="KAJ7318695.1"/>
    </source>
</evidence>
<dbReference type="Proteomes" id="UP001218218">
    <property type="component" value="Unassembled WGS sequence"/>
</dbReference>
<dbReference type="EMBL" id="JARIHO010000056">
    <property type="protein sequence ID" value="KAJ7318695.1"/>
    <property type="molecule type" value="Genomic_DNA"/>
</dbReference>